<dbReference type="Proteomes" id="UP001162483">
    <property type="component" value="Unassembled WGS sequence"/>
</dbReference>
<keyword evidence="1" id="KW-0723">Serine/threonine-protein kinase</keyword>
<gene>
    <name evidence="4" type="ORF">SPARVUS_LOCUS2493287</name>
</gene>
<dbReference type="InterPro" id="IPR057529">
    <property type="entry name" value="MRCK/ROCK_PH"/>
</dbReference>
<proteinExistence type="predicted"/>
<comment type="caution">
    <text evidence="4">The sequence shown here is derived from an EMBL/GenBank/DDBJ whole genome shotgun (WGS) entry which is preliminary data.</text>
</comment>
<dbReference type="Gene3D" id="2.30.29.30">
    <property type="entry name" value="Pleckstrin-homology domain (PH domain)/Phosphotyrosine-binding domain (PTB)"/>
    <property type="match status" value="1"/>
</dbReference>
<protein>
    <recommendedName>
        <fullName evidence="3">PH domain-containing protein</fullName>
    </recommendedName>
</protein>
<dbReference type="SMART" id="SM00233">
    <property type="entry name" value="PH"/>
    <property type="match status" value="1"/>
</dbReference>
<evidence type="ECO:0000313" key="4">
    <source>
        <dbReference type="EMBL" id="CAI9544508.1"/>
    </source>
</evidence>
<dbReference type="InterPro" id="IPR050839">
    <property type="entry name" value="Rho-assoc_Ser/Thr_Kinase"/>
</dbReference>
<dbReference type="SUPFAM" id="SSF50729">
    <property type="entry name" value="PH domain-like"/>
    <property type="match status" value="1"/>
</dbReference>
<keyword evidence="5" id="KW-1185">Reference proteome</keyword>
<keyword evidence="2" id="KW-0418">Kinase</keyword>
<evidence type="ECO:0000313" key="5">
    <source>
        <dbReference type="Proteomes" id="UP001162483"/>
    </source>
</evidence>
<keyword evidence="2" id="KW-0808">Transferase</keyword>
<dbReference type="InterPro" id="IPR001849">
    <property type="entry name" value="PH_domain"/>
</dbReference>
<organism evidence="4 5">
    <name type="scientific">Staurois parvus</name>
    <dbReference type="NCBI Taxonomy" id="386267"/>
    <lineage>
        <taxon>Eukaryota</taxon>
        <taxon>Metazoa</taxon>
        <taxon>Chordata</taxon>
        <taxon>Craniata</taxon>
        <taxon>Vertebrata</taxon>
        <taxon>Euteleostomi</taxon>
        <taxon>Amphibia</taxon>
        <taxon>Batrachia</taxon>
        <taxon>Anura</taxon>
        <taxon>Neobatrachia</taxon>
        <taxon>Ranoidea</taxon>
        <taxon>Ranidae</taxon>
        <taxon>Staurois</taxon>
    </lineage>
</organism>
<evidence type="ECO:0000259" key="3">
    <source>
        <dbReference type="PROSITE" id="PS50003"/>
    </source>
</evidence>
<name>A0ABN9BAF5_9NEOB</name>
<dbReference type="Pfam" id="PF25346">
    <property type="entry name" value="PH_MRCK"/>
    <property type="match status" value="1"/>
</dbReference>
<dbReference type="InterPro" id="IPR011993">
    <property type="entry name" value="PH-like_dom_sf"/>
</dbReference>
<feature type="non-terminal residue" evidence="4">
    <location>
        <position position="153"/>
    </location>
</feature>
<dbReference type="EMBL" id="CATNWA010003101">
    <property type="protein sequence ID" value="CAI9544508.1"/>
    <property type="molecule type" value="Genomic_DNA"/>
</dbReference>
<feature type="domain" description="PH" evidence="3">
    <location>
        <begin position="3"/>
        <end position="117"/>
    </location>
</feature>
<accession>A0ABN9BAF5</accession>
<sequence>GSGTALEGYLSVPKPAGVKKGWQRSYVIISDFKIFVYDVNNQANTILQAIDMRDNNFSVSSVLESDVIHANPKDIPCIFRVTFFQLSSPPTTSTQLLLADTEEDMQKWVQVLKELKSLLNEQKPQDRSVRLLKEAYDSALPLIRTAQCAAILG</sequence>
<dbReference type="PANTHER" id="PTHR22988:SF78">
    <property type="entry name" value="NON-SPECIFIC SERINE_THREONINE PROTEIN KINASE"/>
    <property type="match status" value="1"/>
</dbReference>
<evidence type="ECO:0000256" key="1">
    <source>
        <dbReference type="ARBA" id="ARBA00022527"/>
    </source>
</evidence>
<dbReference type="PANTHER" id="PTHR22988">
    <property type="entry name" value="MYOTONIC DYSTROPHY S/T KINASE-RELATED"/>
    <property type="match status" value="1"/>
</dbReference>
<dbReference type="PROSITE" id="PS50003">
    <property type="entry name" value="PH_DOMAIN"/>
    <property type="match status" value="1"/>
</dbReference>
<reference evidence="4" key="1">
    <citation type="submission" date="2023-05" db="EMBL/GenBank/DDBJ databases">
        <authorList>
            <person name="Stuckert A."/>
        </authorList>
    </citation>
    <scope>NUCLEOTIDE SEQUENCE</scope>
</reference>
<evidence type="ECO:0000256" key="2">
    <source>
        <dbReference type="ARBA" id="ARBA00022777"/>
    </source>
</evidence>
<feature type="non-terminal residue" evidence="4">
    <location>
        <position position="1"/>
    </location>
</feature>